<dbReference type="Gene3D" id="3.30.2320.10">
    <property type="entry name" value="hypothetical protein PF0899 domain"/>
    <property type="match status" value="1"/>
</dbReference>
<dbReference type="Pfam" id="PF05065">
    <property type="entry name" value="Phage_capsid"/>
    <property type="match status" value="1"/>
</dbReference>
<gene>
    <name evidence="5" type="ORF">UFOVP589_13</name>
</gene>
<reference evidence="5" key="1">
    <citation type="submission" date="2020-04" db="EMBL/GenBank/DDBJ databases">
        <authorList>
            <person name="Chiriac C."/>
            <person name="Salcher M."/>
            <person name="Ghai R."/>
            <person name="Kavagutti S V."/>
        </authorList>
    </citation>
    <scope>NUCLEOTIDE SEQUENCE</scope>
</reference>
<dbReference type="EMBL" id="LR796567">
    <property type="protein sequence ID" value="CAB4151352.1"/>
    <property type="molecule type" value="Genomic_DNA"/>
</dbReference>
<feature type="coiled-coil region" evidence="3">
    <location>
        <begin position="4"/>
        <end position="35"/>
    </location>
</feature>
<comment type="subcellular location">
    <subcellularLocation>
        <location evidence="1">Virion</location>
    </subcellularLocation>
</comment>
<protein>
    <submittedName>
        <fullName evidence="5">COG4653 Predicted phage phi-C31 gp36 major capsid-like protein</fullName>
    </submittedName>
</protein>
<keyword evidence="2" id="KW-0946">Virion</keyword>
<evidence type="ECO:0000259" key="4">
    <source>
        <dbReference type="Pfam" id="PF05065"/>
    </source>
</evidence>
<feature type="domain" description="Phage capsid-like C-terminal" evidence="4">
    <location>
        <begin position="135"/>
        <end position="413"/>
    </location>
</feature>
<dbReference type="GO" id="GO:0044423">
    <property type="term" value="C:virion component"/>
    <property type="evidence" value="ECO:0007669"/>
    <property type="project" value="UniProtKB-KW"/>
</dbReference>
<sequence length="415" mass="44100">MADLKTLREQMARIANEARSKLSEATDKTNEARAAEIEREFDAMMADHDRIGGIVQRMEKVDAAVRAASGVDLSKRPVAERTSVPAVDDGAKVDYRTAFYAMIANGGVDGLDGEHRAVLQQAEARAQTAGTNSAGGYTVPVELASFIEKAMIASGPMYDSNLFTVINTTGGNTFNIPTVNDTAVTAVAHTEGGSVTDDGSKDVTFGQAQLGAYAFDTAWVRWSYELANDSILNVESLLGELLGERLGRIANSKLTTGSGSSDVEGIVTNSTLGKTAAAVAAITADEIIDLIHSVDPAYRSSPSTAIMMNDSTLAAVRKLKDGQGNYLWQMGNYQAGVPQNILGYNVVVNQAMASLATGAKVMLFGDMSKFYVRKVGAPTLFVARERFAPDYGILGYARFDGVLANTAAIKHLKNA</sequence>
<dbReference type="InterPro" id="IPR024455">
    <property type="entry name" value="Phage_capsid"/>
</dbReference>
<dbReference type="InterPro" id="IPR054612">
    <property type="entry name" value="Phage_capsid-like_C"/>
</dbReference>
<evidence type="ECO:0000313" key="5">
    <source>
        <dbReference type="EMBL" id="CAB4151352.1"/>
    </source>
</evidence>
<accession>A0A6J5MY79</accession>
<dbReference type="SUPFAM" id="SSF56563">
    <property type="entry name" value="Major capsid protein gp5"/>
    <property type="match status" value="1"/>
</dbReference>
<evidence type="ECO:0000256" key="2">
    <source>
        <dbReference type="ARBA" id="ARBA00022844"/>
    </source>
</evidence>
<name>A0A6J5MY79_9CAUD</name>
<evidence type="ECO:0000256" key="3">
    <source>
        <dbReference type="SAM" id="Coils"/>
    </source>
</evidence>
<evidence type="ECO:0000256" key="1">
    <source>
        <dbReference type="ARBA" id="ARBA00004328"/>
    </source>
</evidence>
<keyword evidence="3" id="KW-0175">Coiled coil</keyword>
<organism evidence="5">
    <name type="scientific">uncultured Caudovirales phage</name>
    <dbReference type="NCBI Taxonomy" id="2100421"/>
    <lineage>
        <taxon>Viruses</taxon>
        <taxon>Duplodnaviria</taxon>
        <taxon>Heunggongvirae</taxon>
        <taxon>Uroviricota</taxon>
        <taxon>Caudoviricetes</taxon>
        <taxon>Peduoviridae</taxon>
        <taxon>Maltschvirus</taxon>
        <taxon>Maltschvirus maltsch</taxon>
    </lineage>
</organism>
<proteinExistence type="predicted"/>
<dbReference type="NCBIfam" id="TIGR01554">
    <property type="entry name" value="major_cap_HK97"/>
    <property type="match status" value="1"/>
</dbReference>